<organism evidence="2 3">
    <name type="scientific">Streptomyces microflavus</name>
    <name type="common">Streptomyces lipmanii</name>
    <dbReference type="NCBI Taxonomy" id="1919"/>
    <lineage>
        <taxon>Bacteria</taxon>
        <taxon>Bacillati</taxon>
        <taxon>Actinomycetota</taxon>
        <taxon>Actinomycetes</taxon>
        <taxon>Kitasatosporales</taxon>
        <taxon>Streptomycetaceae</taxon>
        <taxon>Streptomyces</taxon>
    </lineage>
</organism>
<protein>
    <submittedName>
        <fullName evidence="2">Uncharacterized protein</fullName>
    </submittedName>
</protein>
<evidence type="ECO:0000256" key="1">
    <source>
        <dbReference type="SAM" id="MobiDB-lite"/>
    </source>
</evidence>
<gene>
    <name evidence="2" type="ORF">ABR748_37600</name>
</gene>
<dbReference type="Proteomes" id="UP001456562">
    <property type="component" value="Unassembled WGS sequence"/>
</dbReference>
<reference evidence="2 3" key="1">
    <citation type="submission" date="2024-01" db="EMBL/GenBank/DDBJ databases">
        <title>Metagenomic exploration of the rhizosphere soil microbial community and their significance in facilitating the development of wild simulated ginseng.</title>
        <authorList>
            <person name="Huang J."/>
        </authorList>
    </citation>
    <scope>NUCLEOTIDE SEQUENCE [LARGE SCALE GENOMIC DNA]</scope>
    <source>
        <strain evidence="2 3">WY141</strain>
    </source>
</reference>
<proteinExistence type="predicted"/>
<name>A0ABV1QF91_STRMI</name>
<keyword evidence="3" id="KW-1185">Reference proteome</keyword>
<dbReference type="RefSeq" id="WP_350241896.1">
    <property type="nucleotide sequence ID" value="NZ_JBEJUE010000077.1"/>
</dbReference>
<evidence type="ECO:0000313" key="2">
    <source>
        <dbReference type="EMBL" id="MER0429846.1"/>
    </source>
</evidence>
<accession>A0ABV1QF91</accession>
<dbReference type="EMBL" id="JBEJUE010000077">
    <property type="protein sequence ID" value="MER0429846.1"/>
    <property type="molecule type" value="Genomic_DNA"/>
</dbReference>
<feature type="region of interest" description="Disordered" evidence="1">
    <location>
        <begin position="138"/>
        <end position="167"/>
    </location>
</feature>
<evidence type="ECO:0000313" key="3">
    <source>
        <dbReference type="Proteomes" id="UP001456562"/>
    </source>
</evidence>
<comment type="caution">
    <text evidence="2">The sequence shown here is derived from an EMBL/GenBank/DDBJ whole genome shotgun (WGS) entry which is preliminary data.</text>
</comment>
<sequence length="167" mass="19178">MEAVQEAAQREASRPVCAGCGARFTDERWEAAEETDWGVPVDTHPQLCQTCKHVAVAAHDAAQQEQPEPLPDWAQQKRFMRYTRRPRCTECRAAFTDERWLAVERTGWEPLPQERHPTLCQTCAQEYDDSIKNAWAGSRTHLLPEEPPEPRPVPKPKSDGWFSRLRS</sequence>